<keyword evidence="3" id="KW-0862">Zinc</keyword>
<dbReference type="GO" id="GO:0034599">
    <property type="term" value="P:cellular response to oxidative stress"/>
    <property type="evidence" value="ECO:0007669"/>
    <property type="project" value="EnsemblFungi"/>
</dbReference>
<dbReference type="PANTHER" id="PTHR47782:SF7">
    <property type="entry name" value="PROTEIN STB5"/>
    <property type="match status" value="1"/>
</dbReference>
<dbReference type="SUPFAM" id="SSF57701">
    <property type="entry name" value="Zn2/Cys6 DNA-binding domain"/>
    <property type="match status" value="1"/>
</dbReference>
<reference evidence="10 11" key="1">
    <citation type="journal article" date="2011" name="Proc. Natl. Acad. Sci. U.S.A.">
        <title>Evolutionary erosion of yeast sex chromosomes by mating-type switching accidents.</title>
        <authorList>
            <person name="Gordon J.L."/>
            <person name="Armisen D."/>
            <person name="Proux-Wera E."/>
            <person name="Oheigeartaigh S.S."/>
            <person name="Byrne K.P."/>
            <person name="Wolfe K.H."/>
        </authorList>
    </citation>
    <scope>NUCLEOTIDE SEQUENCE [LARGE SCALE GENOMIC DNA]</scope>
    <source>
        <strain evidence="11">ATCC 34711 / CBS 6284 / DSM 70876 / NBRC 10599 / NRRL Y-10934 / UCD 77-7</strain>
    </source>
</reference>
<dbReference type="InterPro" id="IPR001138">
    <property type="entry name" value="Zn2Cys6_DnaBD"/>
</dbReference>
<dbReference type="Gene3D" id="4.10.240.10">
    <property type="entry name" value="Zn(2)-C6 fungal-type DNA-binding domain"/>
    <property type="match status" value="1"/>
</dbReference>
<dbReference type="FunCoup" id="I2GZQ6">
    <property type="interactions" value="1056"/>
</dbReference>
<dbReference type="Pfam" id="PF00172">
    <property type="entry name" value="Zn_clus"/>
    <property type="match status" value="1"/>
</dbReference>
<dbReference type="GeneID" id="14494025"/>
<dbReference type="Pfam" id="PF04082">
    <property type="entry name" value="Fungal_trans"/>
    <property type="match status" value="1"/>
</dbReference>
<dbReference type="PANTHER" id="PTHR47782">
    <property type="entry name" value="ZN(II)2CYS6 TRANSCRIPTION FACTOR (EUROFUNG)-RELATED"/>
    <property type="match status" value="1"/>
</dbReference>
<protein>
    <recommendedName>
        <fullName evidence="9">Zn(2)-C6 fungal-type domain-containing protein</fullName>
    </recommendedName>
</protein>
<dbReference type="STRING" id="1071380.I2GZQ6"/>
<evidence type="ECO:0000256" key="4">
    <source>
        <dbReference type="ARBA" id="ARBA00023015"/>
    </source>
</evidence>
<proteinExistence type="predicted"/>
<dbReference type="RefSeq" id="XP_004179127.1">
    <property type="nucleotide sequence ID" value="XM_004179079.1"/>
</dbReference>
<keyword evidence="11" id="KW-1185">Reference proteome</keyword>
<dbReference type="OMA" id="QNLFMCG"/>
<dbReference type="GO" id="GO:0006368">
    <property type="term" value="P:transcription elongation by RNA polymerase II"/>
    <property type="evidence" value="ECO:0007669"/>
    <property type="project" value="EnsemblFungi"/>
</dbReference>
<feature type="compositionally biased region" description="Polar residues" evidence="8">
    <location>
        <begin position="76"/>
        <end position="89"/>
    </location>
</feature>
<dbReference type="InterPro" id="IPR007219">
    <property type="entry name" value="XnlR_reg_dom"/>
</dbReference>
<evidence type="ECO:0000256" key="1">
    <source>
        <dbReference type="ARBA" id="ARBA00004123"/>
    </source>
</evidence>
<keyword evidence="7" id="KW-0539">Nucleus</keyword>
<dbReference type="EMBL" id="HE806317">
    <property type="protein sequence ID" value="CCH59608.1"/>
    <property type="molecule type" value="Genomic_DNA"/>
</dbReference>
<dbReference type="GO" id="GO:0008270">
    <property type="term" value="F:zinc ion binding"/>
    <property type="evidence" value="ECO:0007669"/>
    <property type="project" value="InterPro"/>
</dbReference>
<dbReference type="GO" id="GO:0005634">
    <property type="term" value="C:nucleus"/>
    <property type="evidence" value="ECO:0007669"/>
    <property type="project" value="UniProtKB-SubCell"/>
</dbReference>
<organism evidence="10 11">
    <name type="scientific">Henningerozyma blattae (strain ATCC 34711 / CBS 6284 / DSM 70876 / NBRC 10599 / NRRL Y-10934 / UCD 77-7)</name>
    <name type="common">Yeast</name>
    <name type="synonym">Tetrapisispora blattae</name>
    <dbReference type="NCBI Taxonomy" id="1071380"/>
    <lineage>
        <taxon>Eukaryota</taxon>
        <taxon>Fungi</taxon>
        <taxon>Dikarya</taxon>
        <taxon>Ascomycota</taxon>
        <taxon>Saccharomycotina</taxon>
        <taxon>Saccharomycetes</taxon>
        <taxon>Saccharomycetales</taxon>
        <taxon>Saccharomycetaceae</taxon>
        <taxon>Henningerozyma</taxon>
    </lineage>
</organism>
<evidence type="ECO:0000256" key="8">
    <source>
        <dbReference type="SAM" id="MobiDB-lite"/>
    </source>
</evidence>
<keyword evidence="6" id="KW-0804">Transcription</keyword>
<dbReference type="InterPro" id="IPR052202">
    <property type="entry name" value="Yeast_MetPath_Reg"/>
</dbReference>
<sequence>MSTHELYSCTRCRRLKKKCSKDAPTCSSCAKVNESCEYPGRAPRRTKKEIEAALLRGELPQNKKRKKIEPDEFSPKAQSPISLTSTSPDSGLIGDLNSTISVASTSGISGATSLVGSDNAGNIHINNNTRDSLSNILNNERVKAEGFPSMSTSASASPQSANINGKTTTIHLEGVSSLISVLSSLNNNSNGNQNMNQNNNININQTPINNNNNISNPIGETPETKLPVQGLLSQLPRTPGFANAAFLNLKDTPISKSPSNINSLEQLDASKLNLFQENAVPIVNSAIQSEAISVAFKGGEKPDWEDDVADSPLQKLDKSLYDKFIAAYFQHNHRTFPMIDKRAFLGTVSTVRDFNDMSEFDDTFAFKLNMIMAIGCTTLHRAGLLKKEHDFREHFAFVAMSKFSKVLRLQNMETIKCLLLLGIYSFFEPRGVSSWTISGLTMRLTISLGLNRALPLSKMQKVSAIEVELRSRVFWSAYCYERLVATSLGRISAIEDEEISVPLPHALYEEEKDDIEVTLMTISLRKVSGRIYKLIHSTSAGRQNKPQEEKEQIITSLREEIDEICENEKIKIQQKSRQGKNPTSPEDGLSSETSGDLISFHNSDIWLAMRHAQLQIMLYRPSSLIPKPSPEAISKLGEVCLESLKHTYALYKKKLLPLNWITLFRVLTICNTMLFCLCQWGIDLVESEKEIQQCVEILQHFGENWVFATRCAEVFQNISNRILEISLTNGKVPNMDELTKELFGANNAYQEILDENNVDVSWVDKLL</sequence>
<accession>I2GZQ6</accession>
<dbReference type="AlphaFoldDB" id="I2GZQ6"/>
<dbReference type="OrthoDB" id="189997at2759"/>
<feature type="region of interest" description="Disordered" evidence="8">
    <location>
        <begin position="57"/>
        <end position="90"/>
    </location>
</feature>
<dbReference type="PROSITE" id="PS50048">
    <property type="entry name" value="ZN2_CY6_FUNGAL_2"/>
    <property type="match status" value="1"/>
</dbReference>
<evidence type="ECO:0000256" key="7">
    <source>
        <dbReference type="ARBA" id="ARBA00023242"/>
    </source>
</evidence>
<evidence type="ECO:0000256" key="5">
    <source>
        <dbReference type="ARBA" id="ARBA00023125"/>
    </source>
</evidence>
<keyword evidence="2" id="KW-0479">Metal-binding</keyword>
<evidence type="ECO:0000313" key="10">
    <source>
        <dbReference type="EMBL" id="CCH59608.1"/>
    </source>
</evidence>
<feature type="domain" description="Zn(2)-C6 fungal-type" evidence="9">
    <location>
        <begin position="8"/>
        <end position="38"/>
    </location>
</feature>
<name>I2GZQ6_HENB6</name>
<dbReference type="SMART" id="SM00906">
    <property type="entry name" value="Fungal_trans"/>
    <property type="match status" value="1"/>
</dbReference>
<feature type="region of interest" description="Disordered" evidence="8">
    <location>
        <begin position="572"/>
        <end position="593"/>
    </location>
</feature>
<gene>
    <name evidence="10" type="primary">TBLA0B07920</name>
    <name evidence="10" type="ORF">TBLA_0B07920</name>
</gene>
<feature type="compositionally biased region" description="Polar residues" evidence="8">
    <location>
        <begin position="579"/>
        <end position="593"/>
    </location>
</feature>
<dbReference type="Proteomes" id="UP000002866">
    <property type="component" value="Chromosome 2"/>
</dbReference>
<dbReference type="HOGENOM" id="CLU_011881_0_0_1"/>
<dbReference type="eggNOG" id="ENOG502QTEH">
    <property type="taxonomic scope" value="Eukaryota"/>
</dbReference>
<dbReference type="GO" id="GO:0045944">
    <property type="term" value="P:positive regulation of transcription by RNA polymerase II"/>
    <property type="evidence" value="ECO:0007669"/>
    <property type="project" value="TreeGrafter"/>
</dbReference>
<dbReference type="KEGG" id="tbl:TBLA_0B07920"/>
<dbReference type="CDD" id="cd00067">
    <property type="entry name" value="GAL4"/>
    <property type="match status" value="1"/>
</dbReference>
<evidence type="ECO:0000256" key="3">
    <source>
        <dbReference type="ARBA" id="ARBA00022833"/>
    </source>
</evidence>
<evidence type="ECO:0000259" key="9">
    <source>
        <dbReference type="PROSITE" id="PS50048"/>
    </source>
</evidence>
<dbReference type="InParanoid" id="I2GZQ6"/>
<dbReference type="GO" id="GO:0000981">
    <property type="term" value="F:DNA-binding transcription factor activity, RNA polymerase II-specific"/>
    <property type="evidence" value="ECO:0007669"/>
    <property type="project" value="InterPro"/>
</dbReference>
<dbReference type="GO" id="GO:0043565">
    <property type="term" value="F:sequence-specific DNA binding"/>
    <property type="evidence" value="ECO:0007669"/>
    <property type="project" value="TreeGrafter"/>
</dbReference>
<dbReference type="SMART" id="SM00066">
    <property type="entry name" value="GAL4"/>
    <property type="match status" value="1"/>
</dbReference>
<evidence type="ECO:0000256" key="6">
    <source>
        <dbReference type="ARBA" id="ARBA00023163"/>
    </source>
</evidence>
<keyword evidence="5" id="KW-0238">DNA-binding</keyword>
<evidence type="ECO:0000256" key="2">
    <source>
        <dbReference type="ARBA" id="ARBA00022723"/>
    </source>
</evidence>
<dbReference type="PROSITE" id="PS00463">
    <property type="entry name" value="ZN2_CY6_FUNGAL_1"/>
    <property type="match status" value="1"/>
</dbReference>
<dbReference type="InterPro" id="IPR036864">
    <property type="entry name" value="Zn2-C6_fun-type_DNA-bd_sf"/>
</dbReference>
<evidence type="ECO:0000313" key="11">
    <source>
        <dbReference type="Proteomes" id="UP000002866"/>
    </source>
</evidence>
<dbReference type="CDD" id="cd12148">
    <property type="entry name" value="fungal_TF_MHR"/>
    <property type="match status" value="1"/>
</dbReference>
<keyword evidence="4" id="KW-0805">Transcription regulation</keyword>
<comment type="subcellular location">
    <subcellularLocation>
        <location evidence="1">Nucleus</location>
    </subcellularLocation>
</comment>